<dbReference type="InterPro" id="IPR012348">
    <property type="entry name" value="RNR-like"/>
</dbReference>
<dbReference type="Proteomes" id="UP001163735">
    <property type="component" value="Segment"/>
</dbReference>
<dbReference type="EC" id="1.17.4.1" evidence="1"/>
<dbReference type="GO" id="GO:0009263">
    <property type="term" value="P:deoxyribonucleotide biosynthetic process"/>
    <property type="evidence" value="ECO:0007669"/>
    <property type="project" value="InterPro"/>
</dbReference>
<dbReference type="InterPro" id="IPR009078">
    <property type="entry name" value="Ferritin-like_SF"/>
</dbReference>
<proteinExistence type="predicted"/>
<sequence length="337" mass="38889">MDYELYKTLPLYQDQEGWIIKYPEFAKLADEQMHTFWPWDEPAVDNDVQDLRVRLSPAELNGITTVLKLFTIYERKVGEDYWSGRVCKTFGRPEIQRMATLFSAVESNSHAPFYNKVNEVLYLDTEDFYQSWKESEELSRRIKFVGKAVSDPDDARSFAAFTFVEGSVLYSNFAYLKHFQSQACGKDKMRNICRGVDLSVADEHTHSLGGALLFNTICSEMMDMYGIDVRAKLKDDIRDMALSVFDHECGIIDLIFKDEISGITPHQLRNFVAHRINLCLENLGYPALLEVTDTTIEGWFYQSINGRKLADFFTGSGSEYNINWDRMGFDVWGDMDV</sequence>
<organism evidence="2 3">
    <name type="scientific">Aeromonas phage APT65</name>
    <dbReference type="NCBI Taxonomy" id="2982914"/>
    <lineage>
        <taxon>Viruses</taxon>
        <taxon>Duplodnaviria</taxon>
        <taxon>Heunggongvirae</taxon>
        <taxon>Uroviricota</taxon>
        <taxon>Caudoviricetes</taxon>
        <taxon>Aquaneticvirus</taxon>
        <taxon>Aquaneticvirus ApT65</taxon>
    </lineage>
</organism>
<protein>
    <recommendedName>
        <fullName evidence="1">ribonucleoside-diphosphate reductase</fullName>
        <ecNumber evidence="1">1.17.4.1</ecNumber>
    </recommendedName>
</protein>
<evidence type="ECO:0000313" key="2">
    <source>
        <dbReference type="EMBL" id="UZV39651.1"/>
    </source>
</evidence>
<gene>
    <name evidence="2" type="primary">nrdB</name>
    <name evidence="2" type="ORF">APT65_00036</name>
</gene>
<dbReference type="Gene3D" id="1.10.620.20">
    <property type="entry name" value="Ribonucleotide Reductase, subunit A"/>
    <property type="match status" value="1"/>
</dbReference>
<evidence type="ECO:0000256" key="1">
    <source>
        <dbReference type="ARBA" id="ARBA00012274"/>
    </source>
</evidence>
<dbReference type="EMBL" id="OP491958">
    <property type="protein sequence ID" value="UZV39651.1"/>
    <property type="molecule type" value="Genomic_DNA"/>
</dbReference>
<reference evidence="2" key="1">
    <citation type="submission" date="2022-09" db="EMBL/GenBank/DDBJ databases">
        <authorList>
            <person name="Cebeci A."/>
            <person name="Ture M."/>
            <person name="Alemdag M."/>
            <person name="Altinok I."/>
        </authorList>
    </citation>
    <scope>NUCLEOTIDE SEQUENCE</scope>
</reference>
<dbReference type="GO" id="GO:0004748">
    <property type="term" value="F:ribonucleoside-diphosphate reductase activity, thioredoxin disulfide as acceptor"/>
    <property type="evidence" value="ECO:0007669"/>
    <property type="project" value="UniProtKB-EC"/>
</dbReference>
<dbReference type="InterPro" id="IPR000358">
    <property type="entry name" value="RNR_small_fam"/>
</dbReference>
<dbReference type="SUPFAM" id="SSF47240">
    <property type="entry name" value="Ferritin-like"/>
    <property type="match status" value="1"/>
</dbReference>
<dbReference type="Pfam" id="PF00268">
    <property type="entry name" value="Ribonuc_red_sm"/>
    <property type="match status" value="1"/>
</dbReference>
<accession>A0A9E8GA63</accession>
<dbReference type="PANTHER" id="PTHR23409:SF18">
    <property type="entry name" value="RIBONUCLEOSIDE-DIPHOSPHATE REDUCTASE SUBUNIT M2"/>
    <property type="match status" value="1"/>
</dbReference>
<name>A0A9E8GA63_9CAUD</name>
<keyword evidence="3" id="KW-1185">Reference proteome</keyword>
<dbReference type="PANTHER" id="PTHR23409">
    <property type="entry name" value="RIBONUCLEOSIDE-DIPHOSPHATE REDUCTASE SMALL CHAIN"/>
    <property type="match status" value="1"/>
</dbReference>
<evidence type="ECO:0000313" key="3">
    <source>
        <dbReference type="Proteomes" id="UP001163735"/>
    </source>
</evidence>